<organism evidence="1 2">
    <name type="scientific">Actinomadura vinacea</name>
    <dbReference type="NCBI Taxonomy" id="115336"/>
    <lineage>
        <taxon>Bacteria</taxon>
        <taxon>Bacillati</taxon>
        <taxon>Actinomycetota</taxon>
        <taxon>Actinomycetes</taxon>
        <taxon>Streptosporangiales</taxon>
        <taxon>Thermomonosporaceae</taxon>
        <taxon>Actinomadura</taxon>
    </lineage>
</organism>
<evidence type="ECO:0000313" key="2">
    <source>
        <dbReference type="Proteomes" id="UP001501231"/>
    </source>
</evidence>
<protein>
    <submittedName>
        <fullName evidence="1">Uncharacterized protein</fullName>
    </submittedName>
</protein>
<name>A0ABP5VXH3_9ACTN</name>
<proteinExistence type="predicted"/>
<sequence>MQATLTVPDRARALFASPLQESGRPTPHQIRTVVDTVLAGGPGDCLACVAQEAGDHPEAYLLRMRWALHAVTAAYAPEGAGSGPAPG</sequence>
<accession>A0ABP5VXH3</accession>
<gene>
    <name evidence="1" type="ORF">GCM10010191_25370</name>
</gene>
<comment type="caution">
    <text evidence="1">The sequence shown here is derived from an EMBL/GenBank/DDBJ whole genome shotgun (WGS) entry which is preliminary data.</text>
</comment>
<dbReference type="EMBL" id="BAAARW010000011">
    <property type="protein sequence ID" value="GAA2414359.1"/>
    <property type="molecule type" value="Genomic_DNA"/>
</dbReference>
<evidence type="ECO:0000313" key="1">
    <source>
        <dbReference type="EMBL" id="GAA2414359.1"/>
    </source>
</evidence>
<dbReference type="Proteomes" id="UP001501231">
    <property type="component" value="Unassembled WGS sequence"/>
</dbReference>
<dbReference type="RefSeq" id="WP_344589028.1">
    <property type="nucleotide sequence ID" value="NZ_BAAARW010000011.1"/>
</dbReference>
<keyword evidence="2" id="KW-1185">Reference proteome</keyword>
<reference evidence="2" key="1">
    <citation type="journal article" date="2019" name="Int. J. Syst. Evol. Microbiol.">
        <title>The Global Catalogue of Microorganisms (GCM) 10K type strain sequencing project: providing services to taxonomists for standard genome sequencing and annotation.</title>
        <authorList>
            <consortium name="The Broad Institute Genomics Platform"/>
            <consortium name="The Broad Institute Genome Sequencing Center for Infectious Disease"/>
            <person name="Wu L."/>
            <person name="Ma J."/>
        </authorList>
    </citation>
    <scope>NUCLEOTIDE SEQUENCE [LARGE SCALE GENOMIC DNA]</scope>
    <source>
        <strain evidence="2">JCM 3325</strain>
    </source>
</reference>